<dbReference type="AlphaFoldDB" id="A0AAV4K102"/>
<dbReference type="PANTHER" id="PTHR38681:SF1">
    <property type="entry name" value="RETROVIRUS-RELATED POL POLYPROTEIN FROM TRANSPOSON 412-LIKE PROTEIN"/>
    <property type="match status" value="1"/>
</dbReference>
<dbReference type="Proteomes" id="UP000762676">
    <property type="component" value="Unassembled WGS sequence"/>
</dbReference>
<dbReference type="SUPFAM" id="SSF53098">
    <property type="entry name" value="Ribonuclease H-like"/>
    <property type="match status" value="1"/>
</dbReference>
<sequence>MTLDRGSQFTSALWTEMANQLGMQLHRTSANHPQSNGLLERFHRTLKAALKTRLKGPNWADKLPWVMLGLRTVPKEDLKVSCSELVYGEQLALPGQFVDPNPTAFSTKVDPFRSLVKRLIPDSSPHDSPLYSEVN</sequence>
<dbReference type="InterPro" id="IPR001584">
    <property type="entry name" value="Integrase_cat-core"/>
</dbReference>
<dbReference type="InterPro" id="IPR036397">
    <property type="entry name" value="RNaseH_sf"/>
</dbReference>
<accession>A0AAV4K102</accession>
<gene>
    <name evidence="2" type="ORF">ElyMa_005320900</name>
</gene>
<keyword evidence="3" id="KW-1185">Reference proteome</keyword>
<dbReference type="PANTHER" id="PTHR38681">
    <property type="entry name" value="RETROVIRUS-RELATED POL POLYPROTEIN FROM TRANSPOSON 412-LIKE PROTEIN-RELATED"/>
    <property type="match status" value="1"/>
</dbReference>
<evidence type="ECO:0000313" key="2">
    <source>
        <dbReference type="EMBL" id="GFS27954.1"/>
    </source>
</evidence>
<dbReference type="Gene3D" id="3.30.420.10">
    <property type="entry name" value="Ribonuclease H-like superfamily/Ribonuclease H"/>
    <property type="match status" value="1"/>
</dbReference>
<evidence type="ECO:0000313" key="3">
    <source>
        <dbReference type="Proteomes" id="UP000762676"/>
    </source>
</evidence>
<comment type="caution">
    <text evidence="2">The sequence shown here is derived from an EMBL/GenBank/DDBJ whole genome shotgun (WGS) entry which is preliminary data.</text>
</comment>
<protein>
    <submittedName>
        <fullName evidence="2">Pol polyprotein</fullName>
    </submittedName>
</protein>
<name>A0AAV4K102_9GAST</name>
<dbReference type="EMBL" id="BMAT01010585">
    <property type="protein sequence ID" value="GFS27954.1"/>
    <property type="molecule type" value="Genomic_DNA"/>
</dbReference>
<evidence type="ECO:0000259" key="1">
    <source>
        <dbReference type="PROSITE" id="PS50994"/>
    </source>
</evidence>
<reference evidence="2 3" key="1">
    <citation type="journal article" date="2021" name="Elife">
        <title>Chloroplast acquisition without the gene transfer in kleptoplastic sea slugs, Plakobranchus ocellatus.</title>
        <authorList>
            <person name="Maeda T."/>
            <person name="Takahashi S."/>
            <person name="Yoshida T."/>
            <person name="Shimamura S."/>
            <person name="Takaki Y."/>
            <person name="Nagai Y."/>
            <person name="Toyoda A."/>
            <person name="Suzuki Y."/>
            <person name="Arimoto A."/>
            <person name="Ishii H."/>
            <person name="Satoh N."/>
            <person name="Nishiyama T."/>
            <person name="Hasebe M."/>
            <person name="Maruyama T."/>
            <person name="Minagawa J."/>
            <person name="Obokata J."/>
            <person name="Shigenobu S."/>
        </authorList>
    </citation>
    <scope>NUCLEOTIDE SEQUENCE [LARGE SCALE GENOMIC DNA]</scope>
</reference>
<dbReference type="GO" id="GO:0015074">
    <property type="term" value="P:DNA integration"/>
    <property type="evidence" value="ECO:0007669"/>
    <property type="project" value="InterPro"/>
</dbReference>
<proteinExistence type="predicted"/>
<feature type="domain" description="Integrase catalytic" evidence="1">
    <location>
        <begin position="1"/>
        <end position="110"/>
    </location>
</feature>
<dbReference type="InterPro" id="IPR012337">
    <property type="entry name" value="RNaseH-like_sf"/>
</dbReference>
<organism evidence="2 3">
    <name type="scientific">Elysia marginata</name>
    <dbReference type="NCBI Taxonomy" id="1093978"/>
    <lineage>
        <taxon>Eukaryota</taxon>
        <taxon>Metazoa</taxon>
        <taxon>Spiralia</taxon>
        <taxon>Lophotrochozoa</taxon>
        <taxon>Mollusca</taxon>
        <taxon>Gastropoda</taxon>
        <taxon>Heterobranchia</taxon>
        <taxon>Euthyneura</taxon>
        <taxon>Panpulmonata</taxon>
        <taxon>Sacoglossa</taxon>
        <taxon>Placobranchoidea</taxon>
        <taxon>Plakobranchidae</taxon>
        <taxon>Elysia</taxon>
    </lineage>
</organism>
<dbReference type="GO" id="GO:0003676">
    <property type="term" value="F:nucleic acid binding"/>
    <property type="evidence" value="ECO:0007669"/>
    <property type="project" value="InterPro"/>
</dbReference>
<dbReference type="PROSITE" id="PS50994">
    <property type="entry name" value="INTEGRASE"/>
    <property type="match status" value="1"/>
</dbReference>